<evidence type="ECO:0000256" key="3">
    <source>
        <dbReference type="ARBA" id="ARBA00022741"/>
    </source>
</evidence>
<dbReference type="SMART" id="SM00382">
    <property type="entry name" value="AAA"/>
    <property type="match status" value="1"/>
</dbReference>
<evidence type="ECO:0000256" key="1">
    <source>
        <dbReference type="ARBA" id="ARBA00005417"/>
    </source>
</evidence>
<dbReference type="PROSITE" id="PS50893">
    <property type="entry name" value="ABC_TRANSPORTER_2"/>
    <property type="match status" value="1"/>
</dbReference>
<evidence type="ECO:0000256" key="2">
    <source>
        <dbReference type="ARBA" id="ARBA00022448"/>
    </source>
</evidence>
<dbReference type="PANTHER" id="PTHR43335">
    <property type="entry name" value="ABC TRANSPORTER, ATP-BINDING PROTEIN"/>
    <property type="match status" value="1"/>
</dbReference>
<gene>
    <name evidence="6" type="ORF">GA0070620_3207</name>
</gene>
<reference evidence="7" key="1">
    <citation type="submission" date="2016-06" db="EMBL/GenBank/DDBJ databases">
        <authorList>
            <person name="Varghese N."/>
        </authorList>
    </citation>
    <scope>NUCLEOTIDE SEQUENCE [LARGE SCALE GENOMIC DNA]</scope>
    <source>
        <strain evidence="7">DSM 45344</strain>
    </source>
</reference>
<dbReference type="GO" id="GO:0016887">
    <property type="term" value="F:ATP hydrolysis activity"/>
    <property type="evidence" value="ECO:0007669"/>
    <property type="project" value="InterPro"/>
</dbReference>
<feature type="domain" description="ABC transporter" evidence="5">
    <location>
        <begin position="2"/>
        <end position="228"/>
    </location>
</feature>
<evidence type="ECO:0000259" key="5">
    <source>
        <dbReference type="PROSITE" id="PS50893"/>
    </source>
</evidence>
<dbReference type="InterPro" id="IPR017871">
    <property type="entry name" value="ABC_transporter-like_CS"/>
</dbReference>
<dbReference type="Proteomes" id="UP000199393">
    <property type="component" value="Chromosome I"/>
</dbReference>
<dbReference type="InterPro" id="IPR027417">
    <property type="entry name" value="P-loop_NTPase"/>
</dbReference>
<dbReference type="PANTHER" id="PTHR43335:SF4">
    <property type="entry name" value="ABC TRANSPORTER, ATP-BINDING PROTEIN"/>
    <property type="match status" value="1"/>
</dbReference>
<evidence type="ECO:0000313" key="6">
    <source>
        <dbReference type="EMBL" id="SBV27681.1"/>
    </source>
</evidence>
<proteinExistence type="inferred from homology"/>
<keyword evidence="3" id="KW-0547">Nucleotide-binding</keyword>
<dbReference type="Pfam" id="PF00005">
    <property type="entry name" value="ABC_tran"/>
    <property type="match status" value="1"/>
</dbReference>
<sequence>MISVEHLSKRYGRHTAVDDVSFRCEPGTVTGFLGPNGAGKSTTLRMICGLTPPTAGRATVGGRPYRQLPNPGREIGVLLDAAAQHAGRSGREALTVAAYTMGVDRREVAAKLDLVGLNGAATRRRVRAYSLGMRQRLGLALALLGDPRVLILDEPANGLDPEGIFWMRGLLRDFADRGGTVLLSSHLLREVEAVADRLVVIGGGRIVAQGDKTELLAGGGTLVRARDTAALRRALDAAGIAATDGTDGLLVRADGEAVGQAAATAGVVLTELRPAGGGLEQLFLTLTTTAAEPTEEAGK</sequence>
<comment type="similarity">
    <text evidence="1">Belongs to the ABC transporter superfamily.</text>
</comment>
<keyword evidence="7" id="KW-1185">Reference proteome</keyword>
<evidence type="ECO:0000256" key="4">
    <source>
        <dbReference type="ARBA" id="ARBA00022840"/>
    </source>
</evidence>
<keyword evidence="4 6" id="KW-0067">ATP-binding</keyword>
<name>A0A1C3N534_9ACTN</name>
<dbReference type="STRING" id="307121.GA0070620_3207"/>
<dbReference type="InterPro" id="IPR003439">
    <property type="entry name" value="ABC_transporter-like_ATP-bd"/>
</dbReference>
<dbReference type="GO" id="GO:0005524">
    <property type="term" value="F:ATP binding"/>
    <property type="evidence" value="ECO:0007669"/>
    <property type="project" value="UniProtKB-KW"/>
</dbReference>
<dbReference type="RefSeq" id="WP_091591684.1">
    <property type="nucleotide sequence ID" value="NZ_JBHRWG010000004.1"/>
</dbReference>
<dbReference type="AlphaFoldDB" id="A0A1C3N534"/>
<evidence type="ECO:0000313" key="7">
    <source>
        <dbReference type="Proteomes" id="UP000199393"/>
    </source>
</evidence>
<dbReference type="SUPFAM" id="SSF52540">
    <property type="entry name" value="P-loop containing nucleoside triphosphate hydrolases"/>
    <property type="match status" value="1"/>
</dbReference>
<dbReference type="Gene3D" id="3.40.50.300">
    <property type="entry name" value="P-loop containing nucleotide triphosphate hydrolases"/>
    <property type="match status" value="1"/>
</dbReference>
<keyword evidence="2" id="KW-0813">Transport</keyword>
<organism evidence="6 7">
    <name type="scientific">Micromonospora krabiensis</name>
    <dbReference type="NCBI Taxonomy" id="307121"/>
    <lineage>
        <taxon>Bacteria</taxon>
        <taxon>Bacillati</taxon>
        <taxon>Actinomycetota</taxon>
        <taxon>Actinomycetes</taxon>
        <taxon>Micromonosporales</taxon>
        <taxon>Micromonosporaceae</taxon>
        <taxon>Micromonospora</taxon>
    </lineage>
</organism>
<dbReference type="PROSITE" id="PS00211">
    <property type="entry name" value="ABC_TRANSPORTER_1"/>
    <property type="match status" value="1"/>
</dbReference>
<dbReference type="InterPro" id="IPR003593">
    <property type="entry name" value="AAA+_ATPase"/>
</dbReference>
<accession>A0A1C3N534</accession>
<dbReference type="OrthoDB" id="9781246at2"/>
<dbReference type="EMBL" id="LT598496">
    <property type="protein sequence ID" value="SBV27681.1"/>
    <property type="molecule type" value="Genomic_DNA"/>
</dbReference>
<protein>
    <submittedName>
        <fullName evidence="6">ABC-2 type transport system ATP-binding protein</fullName>
    </submittedName>
</protein>
<dbReference type="PATRIC" id="fig|307121.4.peg.3274"/>